<reference evidence="2" key="1">
    <citation type="submission" date="2013-10" db="EMBL/GenBank/DDBJ databases">
        <title>Genome sequencing of Onchocerca volvulus.</title>
        <authorList>
            <person name="Cotton J."/>
            <person name="Tsai J."/>
            <person name="Stanley E."/>
            <person name="Tracey A."/>
            <person name="Holroyd N."/>
            <person name="Lustigman S."/>
            <person name="Berriman M."/>
        </authorList>
    </citation>
    <scope>NUCLEOTIDE SEQUENCE</scope>
</reference>
<name>A0A8R1XWL3_ONCVO</name>
<reference evidence="1" key="2">
    <citation type="submission" date="2022-06" db="UniProtKB">
        <authorList>
            <consortium name="EnsemblMetazoa"/>
        </authorList>
    </citation>
    <scope>IDENTIFICATION</scope>
</reference>
<proteinExistence type="predicted"/>
<dbReference type="EnsemblMetazoa" id="OVOC5194.1">
    <property type="protein sequence ID" value="OVOC5194.1"/>
    <property type="gene ID" value="WBGene00242003"/>
</dbReference>
<evidence type="ECO:0000313" key="1">
    <source>
        <dbReference type="EnsemblMetazoa" id="OVOC5194.1"/>
    </source>
</evidence>
<evidence type="ECO:0000313" key="2">
    <source>
        <dbReference type="Proteomes" id="UP000024404"/>
    </source>
</evidence>
<dbReference type="AlphaFoldDB" id="A0A8R1XWL3"/>
<organism evidence="1 2">
    <name type="scientific">Onchocerca volvulus</name>
    <dbReference type="NCBI Taxonomy" id="6282"/>
    <lineage>
        <taxon>Eukaryota</taxon>
        <taxon>Metazoa</taxon>
        <taxon>Ecdysozoa</taxon>
        <taxon>Nematoda</taxon>
        <taxon>Chromadorea</taxon>
        <taxon>Rhabditida</taxon>
        <taxon>Spirurina</taxon>
        <taxon>Spiruromorpha</taxon>
        <taxon>Filarioidea</taxon>
        <taxon>Onchocercidae</taxon>
        <taxon>Onchocerca</taxon>
    </lineage>
</organism>
<dbReference type="Proteomes" id="UP000024404">
    <property type="component" value="Unassembled WGS sequence"/>
</dbReference>
<dbReference type="EMBL" id="CMVM020000150">
    <property type="status" value="NOT_ANNOTATED_CDS"/>
    <property type="molecule type" value="Genomic_DNA"/>
</dbReference>
<sequence>MSNNEWMSKKNSDLNLHSFCHPLRTVTIVKHAVLPEISQSADDLCPKSTTALYLLHRKSSSFFTNAHAVFVVATYSRIKSMK</sequence>
<keyword evidence="2" id="KW-1185">Reference proteome</keyword>
<accession>A0A8R1XWL3</accession>
<protein>
    <submittedName>
        <fullName evidence="1">Uncharacterized protein</fullName>
    </submittedName>
</protein>